<protein>
    <submittedName>
        <fullName evidence="1">Putative phage tail protein</fullName>
    </submittedName>
</protein>
<evidence type="ECO:0000313" key="2">
    <source>
        <dbReference type="Proteomes" id="UP000029078"/>
    </source>
</evidence>
<accession>A0A087D518</accession>
<proteinExistence type="predicted"/>
<organism evidence="1 2">
    <name type="scientific">Bifidobacterium ruminantium</name>
    <dbReference type="NCBI Taxonomy" id="78346"/>
    <lineage>
        <taxon>Bacteria</taxon>
        <taxon>Bacillati</taxon>
        <taxon>Actinomycetota</taxon>
        <taxon>Actinomycetes</taxon>
        <taxon>Bifidobacteriales</taxon>
        <taxon>Bifidobacteriaceae</taxon>
        <taxon>Bifidobacterium</taxon>
    </lineage>
</organism>
<dbReference type="EMBL" id="JGZL01000003">
    <property type="protein sequence ID" value="KFI90618.1"/>
    <property type="molecule type" value="Genomic_DNA"/>
</dbReference>
<dbReference type="Proteomes" id="UP000029078">
    <property type="component" value="Unassembled WGS sequence"/>
</dbReference>
<reference evidence="1 2" key="1">
    <citation type="submission" date="2014-03" db="EMBL/GenBank/DDBJ databases">
        <title>Genomics of Bifidobacteria.</title>
        <authorList>
            <person name="Ventura M."/>
            <person name="Milani C."/>
            <person name="Lugli G.A."/>
        </authorList>
    </citation>
    <scope>NUCLEOTIDE SEQUENCE [LARGE SCALE GENOMIC DNA]</scope>
    <source>
        <strain evidence="1 2">LMG 21811</strain>
    </source>
</reference>
<sequence length="328" mass="35890">MILTDYLINGQQLTGEHSNLIVGTTHFTSISPRIDSVTVNGRNGVMLPAGPVAFDAPEITLKFITDGPDADTLMHRFYRLCRLASELTRVERDTVSGWTRRMTASAVCTSCQPDGDEIPWDDHRAATAVFQLPDVYWQGEQWQERTLDATGGRLMAGSVDKPSNKGYWTRWAGLPNASPSELFDTVPEGWLSNAPIGTLVLRFGAATGVTISDPVSGTNLMWGGKRDASRPYLFIDAANRKAWTAANADAWSGGTDASNGIDWTTEPLQVWPAIDSGDYRITIKQTGGTDKVTCRFCNPGSDSWQRLCMLVSWHTGLSARVSASLRSR</sequence>
<dbReference type="STRING" id="78346.BRUM_0386"/>
<evidence type="ECO:0000313" key="1">
    <source>
        <dbReference type="EMBL" id="KFI90618.1"/>
    </source>
</evidence>
<gene>
    <name evidence="1" type="ORF">BRUM_0386</name>
</gene>
<comment type="caution">
    <text evidence="1">The sequence shown here is derived from an EMBL/GenBank/DDBJ whole genome shotgun (WGS) entry which is preliminary data.</text>
</comment>
<dbReference type="RefSeq" id="WP_237743756.1">
    <property type="nucleotide sequence ID" value="NZ_JGZL01000003.1"/>
</dbReference>
<name>A0A087D518_BIFRU</name>
<dbReference type="AlphaFoldDB" id="A0A087D518"/>
<keyword evidence="2" id="KW-1185">Reference proteome</keyword>